<feature type="repeat" description="PPR" evidence="3">
    <location>
        <begin position="202"/>
        <end position="236"/>
    </location>
</feature>
<keyword evidence="5" id="KW-1185">Reference proteome</keyword>
<dbReference type="eggNOG" id="KOG4197">
    <property type="taxonomic scope" value="Eukaryota"/>
</dbReference>
<evidence type="ECO:0000256" key="2">
    <source>
        <dbReference type="ARBA" id="ARBA00022737"/>
    </source>
</evidence>
<dbReference type="NCBIfam" id="TIGR00756">
    <property type="entry name" value="PPR"/>
    <property type="match status" value="6"/>
</dbReference>
<evidence type="ECO:0000256" key="1">
    <source>
        <dbReference type="ARBA" id="ARBA00007626"/>
    </source>
</evidence>
<dbReference type="Pfam" id="PF12854">
    <property type="entry name" value="PPR_1"/>
    <property type="match status" value="2"/>
</dbReference>
<gene>
    <name evidence="4" type="ORF">B456_009G376200</name>
</gene>
<feature type="repeat" description="PPR" evidence="3">
    <location>
        <begin position="243"/>
        <end position="277"/>
    </location>
</feature>
<evidence type="ECO:0000256" key="3">
    <source>
        <dbReference type="PROSITE-ProRule" id="PRU00708"/>
    </source>
</evidence>
<comment type="similarity">
    <text evidence="1">Belongs to the PPR family. P subfamily.</text>
</comment>
<dbReference type="Pfam" id="PF13041">
    <property type="entry name" value="PPR_2"/>
    <property type="match status" value="2"/>
</dbReference>
<dbReference type="PANTHER" id="PTHR47941">
    <property type="entry name" value="PENTATRICOPEPTIDE REPEAT-CONTAINING PROTEIN 3, MITOCHONDRIAL"/>
    <property type="match status" value="1"/>
</dbReference>
<accession>A0A0D2TYF8</accession>
<dbReference type="AlphaFoldDB" id="A0A0D2TYF8"/>
<evidence type="ECO:0000313" key="5">
    <source>
        <dbReference type="Proteomes" id="UP000032304"/>
    </source>
</evidence>
<feature type="repeat" description="PPR" evidence="3">
    <location>
        <begin position="348"/>
        <end position="382"/>
    </location>
</feature>
<feature type="repeat" description="PPR" evidence="3">
    <location>
        <begin position="278"/>
        <end position="312"/>
    </location>
</feature>
<dbReference type="InterPro" id="IPR002885">
    <property type="entry name" value="PPR_rpt"/>
</dbReference>
<feature type="repeat" description="PPR" evidence="3">
    <location>
        <begin position="313"/>
        <end position="347"/>
    </location>
</feature>
<keyword evidence="2" id="KW-0677">Repeat</keyword>
<evidence type="ECO:0008006" key="6">
    <source>
        <dbReference type="Google" id="ProtNLM"/>
    </source>
</evidence>
<sequence>MGAKNGLNVRAMGEVPNVDVSNHPSTIDTRVNSKVRKLKSPEPLCYGYFSQENMGKLPSSFILRSLVNGGSHLSNFHSSSSSSSNTFAPHIKALSKKAMSVRGKGKRDDGFENVDHALILFNKMIGRYPMPSILEFTKLFAAIVRMKHYAIVVSMCSQMELLGVSHDVYSMSILINCFCQLDRIDFGLSILGKMLKLGVEPSAVTFSTLINGLCNQSKISEAVCMFDEMTEKGLMEGRAYEPNIVAYSTVIDCLCKNGLLKEALDLFSEVKVKGIRPNIITYNCLIHGMCNSDQQDEATRLLNEMVDNNISLNIVTYTILIDVLCKEGTISKAVEIIDTMRKKGIEPDVITYSTLVDAHCKEGMVSKAEDFVDVMIKREIEPNTSHSWYDGYGYSFQNLADTPSPHIDSTKFIHSGKTFIYCKDLNLTKKKCTPN</sequence>
<dbReference type="Gramene" id="KJB61724">
    <property type="protein sequence ID" value="KJB61724"/>
    <property type="gene ID" value="B456_009G376200"/>
</dbReference>
<dbReference type="PROSITE" id="PS51375">
    <property type="entry name" value="PPR"/>
    <property type="match status" value="6"/>
</dbReference>
<name>A0A0D2TYF8_GOSRA</name>
<organism evidence="4 5">
    <name type="scientific">Gossypium raimondii</name>
    <name type="common">Peruvian cotton</name>
    <name type="synonym">Gossypium klotzschianum subsp. raimondii</name>
    <dbReference type="NCBI Taxonomy" id="29730"/>
    <lineage>
        <taxon>Eukaryota</taxon>
        <taxon>Viridiplantae</taxon>
        <taxon>Streptophyta</taxon>
        <taxon>Embryophyta</taxon>
        <taxon>Tracheophyta</taxon>
        <taxon>Spermatophyta</taxon>
        <taxon>Magnoliopsida</taxon>
        <taxon>eudicotyledons</taxon>
        <taxon>Gunneridae</taxon>
        <taxon>Pentapetalae</taxon>
        <taxon>rosids</taxon>
        <taxon>malvids</taxon>
        <taxon>Malvales</taxon>
        <taxon>Malvaceae</taxon>
        <taxon>Malvoideae</taxon>
        <taxon>Gossypium</taxon>
    </lineage>
</organism>
<protein>
    <recommendedName>
        <fullName evidence="6">Pentacotripeptide-repeat region of PRORP domain-containing protein</fullName>
    </recommendedName>
</protein>
<dbReference type="Proteomes" id="UP000032304">
    <property type="component" value="Chromosome 9"/>
</dbReference>
<dbReference type="InterPro" id="IPR011990">
    <property type="entry name" value="TPR-like_helical_dom_sf"/>
</dbReference>
<dbReference type="EMBL" id="CM001748">
    <property type="protein sequence ID" value="KJB61724.1"/>
    <property type="molecule type" value="Genomic_DNA"/>
</dbReference>
<feature type="repeat" description="PPR" evidence="3">
    <location>
        <begin position="167"/>
        <end position="201"/>
    </location>
</feature>
<proteinExistence type="inferred from homology"/>
<dbReference type="Gene3D" id="1.25.40.10">
    <property type="entry name" value="Tetratricopeptide repeat domain"/>
    <property type="match status" value="3"/>
</dbReference>
<reference evidence="4 5" key="1">
    <citation type="journal article" date="2012" name="Nature">
        <title>Repeated polyploidization of Gossypium genomes and the evolution of spinnable cotton fibres.</title>
        <authorList>
            <person name="Paterson A.H."/>
            <person name="Wendel J.F."/>
            <person name="Gundlach H."/>
            <person name="Guo H."/>
            <person name="Jenkins J."/>
            <person name="Jin D."/>
            <person name="Llewellyn D."/>
            <person name="Showmaker K.C."/>
            <person name="Shu S."/>
            <person name="Udall J."/>
            <person name="Yoo M.J."/>
            <person name="Byers R."/>
            <person name="Chen W."/>
            <person name="Doron-Faigenboim A."/>
            <person name="Duke M.V."/>
            <person name="Gong L."/>
            <person name="Grimwood J."/>
            <person name="Grover C."/>
            <person name="Grupp K."/>
            <person name="Hu G."/>
            <person name="Lee T.H."/>
            <person name="Li J."/>
            <person name="Lin L."/>
            <person name="Liu T."/>
            <person name="Marler B.S."/>
            <person name="Page J.T."/>
            <person name="Roberts A.W."/>
            <person name="Romanel E."/>
            <person name="Sanders W.S."/>
            <person name="Szadkowski E."/>
            <person name="Tan X."/>
            <person name="Tang H."/>
            <person name="Xu C."/>
            <person name="Wang J."/>
            <person name="Wang Z."/>
            <person name="Zhang D."/>
            <person name="Zhang L."/>
            <person name="Ashrafi H."/>
            <person name="Bedon F."/>
            <person name="Bowers J.E."/>
            <person name="Brubaker C.L."/>
            <person name="Chee P.W."/>
            <person name="Das S."/>
            <person name="Gingle A.R."/>
            <person name="Haigler C.H."/>
            <person name="Harker D."/>
            <person name="Hoffmann L.V."/>
            <person name="Hovav R."/>
            <person name="Jones D.C."/>
            <person name="Lemke C."/>
            <person name="Mansoor S."/>
            <person name="ur Rahman M."/>
            <person name="Rainville L.N."/>
            <person name="Rambani A."/>
            <person name="Reddy U.K."/>
            <person name="Rong J.K."/>
            <person name="Saranga Y."/>
            <person name="Scheffler B.E."/>
            <person name="Scheffler J.A."/>
            <person name="Stelly D.M."/>
            <person name="Triplett B.A."/>
            <person name="Van Deynze A."/>
            <person name="Vaslin M.F."/>
            <person name="Waghmare V.N."/>
            <person name="Walford S.A."/>
            <person name="Wright R.J."/>
            <person name="Zaki E.A."/>
            <person name="Zhang T."/>
            <person name="Dennis E.S."/>
            <person name="Mayer K.F."/>
            <person name="Peterson D.G."/>
            <person name="Rokhsar D.S."/>
            <person name="Wang X."/>
            <person name="Schmutz J."/>
        </authorList>
    </citation>
    <scope>NUCLEOTIDE SEQUENCE [LARGE SCALE GENOMIC DNA]</scope>
</reference>
<evidence type="ECO:0000313" key="4">
    <source>
        <dbReference type="EMBL" id="KJB61724.1"/>
    </source>
</evidence>